<evidence type="ECO:0000256" key="5">
    <source>
        <dbReference type="ARBA" id="ARBA00022989"/>
    </source>
</evidence>
<dbReference type="Gene3D" id="1.10.630.10">
    <property type="entry name" value="Cytochrome P450"/>
    <property type="match status" value="2"/>
</dbReference>
<gene>
    <name evidence="11" type="primary">LOC111481917</name>
</gene>
<dbReference type="GO" id="GO:0016020">
    <property type="term" value="C:membrane"/>
    <property type="evidence" value="ECO:0007669"/>
    <property type="project" value="UniProtKB-SubCell"/>
</dbReference>
<dbReference type="GO" id="GO:0004497">
    <property type="term" value="F:monooxygenase activity"/>
    <property type="evidence" value="ECO:0007669"/>
    <property type="project" value="UniProtKB-KW"/>
</dbReference>
<dbReference type="AlphaFoldDB" id="A0A6J1J5G8"/>
<keyword evidence="5" id="KW-1133">Transmembrane helix</keyword>
<evidence type="ECO:0000256" key="4">
    <source>
        <dbReference type="ARBA" id="ARBA00022723"/>
    </source>
</evidence>
<dbReference type="InterPro" id="IPR001128">
    <property type="entry name" value="Cyt_P450"/>
</dbReference>
<keyword evidence="3" id="KW-0812">Transmembrane</keyword>
<dbReference type="RefSeq" id="XP_022983295.1">
    <property type="nucleotide sequence ID" value="XM_023127527.1"/>
</dbReference>
<comment type="cofactor">
    <cofactor evidence="7">
        <name>heme</name>
        <dbReference type="ChEBI" id="CHEBI:30413"/>
    </cofactor>
</comment>
<keyword evidence="7 8" id="KW-0349">Heme</keyword>
<dbReference type="PANTHER" id="PTHR24286">
    <property type="entry name" value="CYTOCHROME P450 26"/>
    <property type="match status" value="1"/>
</dbReference>
<feature type="binding site" description="axial binding residue" evidence="7">
    <location>
        <position position="356"/>
    </location>
    <ligand>
        <name>heme</name>
        <dbReference type="ChEBI" id="CHEBI:30413"/>
    </ligand>
    <ligandPart>
        <name>Fe</name>
        <dbReference type="ChEBI" id="CHEBI:18248"/>
    </ligandPart>
</feature>
<dbReference type="PROSITE" id="PS00086">
    <property type="entry name" value="CYTOCHROME_P450"/>
    <property type="match status" value="1"/>
</dbReference>
<dbReference type="PRINTS" id="PR00463">
    <property type="entry name" value="EP450I"/>
</dbReference>
<dbReference type="SUPFAM" id="SSF48264">
    <property type="entry name" value="Cytochrome P450"/>
    <property type="match status" value="1"/>
</dbReference>
<dbReference type="Proteomes" id="UP000504608">
    <property type="component" value="Unplaced"/>
</dbReference>
<comment type="subcellular location">
    <subcellularLocation>
        <location evidence="1">Membrane</location>
        <topology evidence="1">Single-pass membrane protein</topology>
    </subcellularLocation>
</comment>
<dbReference type="GO" id="GO:0016132">
    <property type="term" value="P:brassinosteroid biosynthetic process"/>
    <property type="evidence" value="ECO:0007669"/>
    <property type="project" value="TreeGrafter"/>
</dbReference>
<evidence type="ECO:0000256" key="1">
    <source>
        <dbReference type="ARBA" id="ARBA00004167"/>
    </source>
</evidence>
<dbReference type="InterPro" id="IPR017972">
    <property type="entry name" value="Cyt_P450_CS"/>
</dbReference>
<keyword evidence="8" id="KW-0560">Oxidoreductase</keyword>
<dbReference type="GO" id="GO:0005506">
    <property type="term" value="F:iron ion binding"/>
    <property type="evidence" value="ECO:0007669"/>
    <property type="project" value="InterPro"/>
</dbReference>
<dbReference type="InterPro" id="IPR002401">
    <property type="entry name" value="Cyt_P450_E_grp-I"/>
</dbReference>
<dbReference type="GO" id="GO:0010268">
    <property type="term" value="P:brassinosteroid homeostasis"/>
    <property type="evidence" value="ECO:0007669"/>
    <property type="project" value="TreeGrafter"/>
</dbReference>
<evidence type="ECO:0000256" key="6">
    <source>
        <dbReference type="ARBA" id="ARBA00023004"/>
    </source>
</evidence>
<evidence type="ECO:0000256" key="3">
    <source>
        <dbReference type="ARBA" id="ARBA00022692"/>
    </source>
</evidence>
<organism evidence="10 11">
    <name type="scientific">Cucurbita maxima</name>
    <name type="common">Pumpkin</name>
    <name type="synonym">Winter squash</name>
    <dbReference type="NCBI Taxonomy" id="3661"/>
    <lineage>
        <taxon>Eukaryota</taxon>
        <taxon>Viridiplantae</taxon>
        <taxon>Streptophyta</taxon>
        <taxon>Embryophyta</taxon>
        <taxon>Tracheophyta</taxon>
        <taxon>Spermatophyta</taxon>
        <taxon>Magnoliopsida</taxon>
        <taxon>eudicotyledons</taxon>
        <taxon>Gunneridae</taxon>
        <taxon>Pentapetalae</taxon>
        <taxon>rosids</taxon>
        <taxon>fabids</taxon>
        <taxon>Cucurbitales</taxon>
        <taxon>Cucurbitaceae</taxon>
        <taxon>Cucurbiteae</taxon>
        <taxon>Cucurbita</taxon>
    </lineage>
</organism>
<evidence type="ECO:0000256" key="7">
    <source>
        <dbReference type="PIRSR" id="PIRSR602401-1"/>
    </source>
</evidence>
<dbReference type="GO" id="GO:0016125">
    <property type="term" value="P:sterol metabolic process"/>
    <property type="evidence" value="ECO:0007669"/>
    <property type="project" value="TreeGrafter"/>
</dbReference>
<dbReference type="GO" id="GO:0016705">
    <property type="term" value="F:oxidoreductase activity, acting on paired donors, with incorporation or reduction of molecular oxygen"/>
    <property type="evidence" value="ECO:0007669"/>
    <property type="project" value="InterPro"/>
</dbReference>
<dbReference type="Pfam" id="PF00067">
    <property type="entry name" value="p450"/>
    <property type="match status" value="1"/>
</dbReference>
<dbReference type="GeneID" id="111481917"/>
<dbReference type="GO" id="GO:0020037">
    <property type="term" value="F:heme binding"/>
    <property type="evidence" value="ECO:0007669"/>
    <property type="project" value="InterPro"/>
</dbReference>
<accession>A0A6J1J5G8</accession>
<reference evidence="11" key="1">
    <citation type="submission" date="2025-08" db="UniProtKB">
        <authorList>
            <consortium name="RefSeq"/>
        </authorList>
    </citation>
    <scope>IDENTIFICATION</scope>
    <source>
        <tissue evidence="11">Young leaves</tissue>
    </source>
</reference>
<evidence type="ECO:0000313" key="10">
    <source>
        <dbReference type="Proteomes" id="UP000504608"/>
    </source>
</evidence>
<evidence type="ECO:0000256" key="8">
    <source>
        <dbReference type="RuleBase" id="RU000461"/>
    </source>
</evidence>
<keyword evidence="6 7" id="KW-0408">Iron</keyword>
<keyword evidence="4 7" id="KW-0479">Metal-binding</keyword>
<evidence type="ECO:0000313" key="11">
    <source>
        <dbReference type="RefSeq" id="XP_022983295.1"/>
    </source>
</evidence>
<comment type="similarity">
    <text evidence="2 8">Belongs to the cytochrome P450 family.</text>
</comment>
<dbReference type="PANTHER" id="PTHR24286:SF11">
    <property type="entry name" value="CYTOCHROME P450, FAMILY 87, SUBFAMILY A, POLYPEPTIDE 2"/>
    <property type="match status" value="1"/>
</dbReference>
<evidence type="ECO:0000256" key="2">
    <source>
        <dbReference type="ARBA" id="ARBA00010617"/>
    </source>
</evidence>
<evidence type="ECO:0000256" key="9">
    <source>
        <dbReference type="SAM" id="SignalP"/>
    </source>
</evidence>
<sequence length="407" mass="46807">MWVLMAIIFGMSIITCLHALKYSKYNSKLPKGSMGFPILGETNHFFAPNPSFDVSPFIKHRVFKYGPIFKTSLVGKPLIISTDPDLNYLIFEQEETLFECWYPETFKKIFGDQFFGSLHGFMHKYLKNMIVNAFGIECLKSMVFEVEAAAITRLRRWASCEVVELKDEIANMILDLTANKLISYDPENSPENLRENFVAFIQGLVSFPLDIPGTAYHKCLRGRKRVMRMLENMLEERQQNPRKQNEEHEGILKNRKNKASGITWNEYKSMTFTFKFLNETLRLANIAPGIFRRALRDVEFKGITIPAGWGVMVCPPAIHLDPKHYVDPLAFNPWRWERCEGASKHFIAFGRGLRFCIGADFAKLQMAVFLHNLVTKYRFKAIGGGNIVRTPGVQFPDGLHVEIVEKE</sequence>
<feature type="signal peptide" evidence="9">
    <location>
        <begin position="1"/>
        <end position="19"/>
    </location>
</feature>
<keyword evidence="9" id="KW-0732">Signal</keyword>
<keyword evidence="5" id="KW-0472">Membrane</keyword>
<protein>
    <submittedName>
        <fullName evidence="11">Cytochrome P450 87A3-like isoform X2</fullName>
    </submittedName>
</protein>
<keyword evidence="10" id="KW-1185">Reference proteome</keyword>
<dbReference type="InterPro" id="IPR036396">
    <property type="entry name" value="Cyt_P450_sf"/>
</dbReference>
<keyword evidence="8" id="KW-0503">Monooxygenase</keyword>
<name>A0A6J1J5G8_CUCMA</name>
<proteinExistence type="inferred from homology"/>
<feature type="chain" id="PRO_5026774386" evidence="9">
    <location>
        <begin position="20"/>
        <end position="407"/>
    </location>
</feature>